<name>A0A8S5SIH0_9CAUD</name>
<evidence type="ECO:0000313" key="1">
    <source>
        <dbReference type="EMBL" id="DAF50736.1"/>
    </source>
</evidence>
<protein>
    <submittedName>
        <fullName evidence="1">Uncharacterized protein</fullName>
    </submittedName>
</protein>
<reference evidence="1" key="1">
    <citation type="journal article" date="2021" name="Proc. Natl. Acad. Sci. U.S.A.">
        <title>A Catalog of Tens of Thousands of Viruses from Human Metagenomes Reveals Hidden Associations with Chronic Diseases.</title>
        <authorList>
            <person name="Tisza M.J."/>
            <person name="Buck C.B."/>
        </authorList>
    </citation>
    <scope>NUCLEOTIDE SEQUENCE</scope>
    <source>
        <strain evidence="1">Ct04y17</strain>
    </source>
</reference>
<accession>A0A8S5SIH0</accession>
<proteinExistence type="predicted"/>
<sequence length="198" mass="23172">MDNKEIVLFDRSIRVTSDWYVCVSDAQCAINEARNRTGLKRYNFSQWLKTLYVSDMVCSINESGKDAFKVEFDNDSGKIEQYCHFGVFVNMILSASPVSGVLDNEDWFNDYVCDVYSIDYHVYEHAKILAVGGLWRYTTKNARFSDDIRMMDDIMYFVPDGYKNAVYSLFFDLLGTFYYNWEFALRYAKKLLLGDVEE</sequence>
<dbReference type="EMBL" id="BK032600">
    <property type="protein sequence ID" value="DAF50736.1"/>
    <property type="molecule type" value="Genomic_DNA"/>
</dbReference>
<organism evidence="1">
    <name type="scientific">Myoviridae sp. ct04y17</name>
    <dbReference type="NCBI Taxonomy" id="2827652"/>
    <lineage>
        <taxon>Viruses</taxon>
        <taxon>Duplodnaviria</taxon>
        <taxon>Heunggongvirae</taxon>
        <taxon>Uroviricota</taxon>
        <taxon>Caudoviricetes</taxon>
    </lineage>
</organism>